<keyword evidence="2" id="KW-1185">Reference proteome</keyword>
<reference evidence="1" key="3">
    <citation type="journal article" date="2017" name="Nature">
        <title>Genome sequence of the progenitor of the wheat D genome Aegilops tauschii.</title>
        <authorList>
            <person name="Luo M.C."/>
            <person name="Gu Y.Q."/>
            <person name="Puiu D."/>
            <person name="Wang H."/>
            <person name="Twardziok S.O."/>
            <person name="Deal K.R."/>
            <person name="Huo N."/>
            <person name="Zhu T."/>
            <person name="Wang L."/>
            <person name="Wang Y."/>
            <person name="McGuire P.E."/>
            <person name="Liu S."/>
            <person name="Long H."/>
            <person name="Ramasamy R.K."/>
            <person name="Rodriguez J.C."/>
            <person name="Van S.L."/>
            <person name="Yuan L."/>
            <person name="Wang Z."/>
            <person name="Xia Z."/>
            <person name="Xiao L."/>
            <person name="Anderson O.D."/>
            <person name="Ouyang S."/>
            <person name="Liang Y."/>
            <person name="Zimin A.V."/>
            <person name="Pertea G."/>
            <person name="Qi P."/>
            <person name="Bennetzen J.L."/>
            <person name="Dai X."/>
            <person name="Dawson M.W."/>
            <person name="Muller H.G."/>
            <person name="Kugler K."/>
            <person name="Rivarola-Duarte L."/>
            <person name="Spannagl M."/>
            <person name="Mayer K.F.X."/>
            <person name="Lu F.H."/>
            <person name="Bevan M.W."/>
            <person name="Leroy P."/>
            <person name="Li P."/>
            <person name="You F.M."/>
            <person name="Sun Q."/>
            <person name="Liu Z."/>
            <person name="Lyons E."/>
            <person name="Wicker T."/>
            <person name="Salzberg S.L."/>
            <person name="Devos K.M."/>
            <person name="Dvorak J."/>
        </authorList>
    </citation>
    <scope>NUCLEOTIDE SEQUENCE [LARGE SCALE GENOMIC DNA]</scope>
    <source>
        <strain evidence="1">cv. AL8/78</strain>
    </source>
</reference>
<reference evidence="2" key="1">
    <citation type="journal article" date="2014" name="Science">
        <title>Ancient hybridizations among the ancestral genomes of bread wheat.</title>
        <authorList>
            <consortium name="International Wheat Genome Sequencing Consortium,"/>
            <person name="Marcussen T."/>
            <person name="Sandve S.R."/>
            <person name="Heier L."/>
            <person name="Spannagl M."/>
            <person name="Pfeifer M."/>
            <person name="Jakobsen K.S."/>
            <person name="Wulff B.B."/>
            <person name="Steuernagel B."/>
            <person name="Mayer K.F."/>
            <person name="Olsen O.A."/>
        </authorList>
    </citation>
    <scope>NUCLEOTIDE SEQUENCE [LARGE SCALE GENOMIC DNA]</scope>
    <source>
        <strain evidence="2">cv. AL8/78</strain>
    </source>
</reference>
<proteinExistence type="predicted"/>
<evidence type="ECO:0000313" key="2">
    <source>
        <dbReference type="Proteomes" id="UP000015105"/>
    </source>
</evidence>
<reference evidence="2" key="2">
    <citation type="journal article" date="2017" name="Nat. Plants">
        <title>The Aegilops tauschii genome reveals multiple impacts of transposons.</title>
        <authorList>
            <person name="Zhao G."/>
            <person name="Zou C."/>
            <person name="Li K."/>
            <person name="Wang K."/>
            <person name="Li T."/>
            <person name="Gao L."/>
            <person name="Zhang X."/>
            <person name="Wang H."/>
            <person name="Yang Z."/>
            <person name="Liu X."/>
            <person name="Jiang W."/>
            <person name="Mao L."/>
            <person name="Kong X."/>
            <person name="Jiao Y."/>
            <person name="Jia J."/>
        </authorList>
    </citation>
    <scope>NUCLEOTIDE SEQUENCE [LARGE SCALE GENOMIC DNA]</scope>
    <source>
        <strain evidence="2">cv. AL8/78</strain>
    </source>
</reference>
<reference evidence="1" key="5">
    <citation type="journal article" date="2021" name="G3 (Bethesda)">
        <title>Aegilops tauschii genome assembly Aet v5.0 features greater sequence contiguity and improved annotation.</title>
        <authorList>
            <person name="Wang L."/>
            <person name="Zhu T."/>
            <person name="Rodriguez J.C."/>
            <person name="Deal K.R."/>
            <person name="Dubcovsky J."/>
            <person name="McGuire P.E."/>
            <person name="Lux T."/>
            <person name="Spannagl M."/>
            <person name="Mayer K.F.X."/>
            <person name="Baldrich P."/>
            <person name="Meyers B.C."/>
            <person name="Huo N."/>
            <person name="Gu Y.Q."/>
            <person name="Zhou H."/>
            <person name="Devos K.M."/>
            <person name="Bennetzen J.L."/>
            <person name="Unver T."/>
            <person name="Budak H."/>
            <person name="Gulick P.J."/>
            <person name="Galiba G."/>
            <person name="Kalapos B."/>
            <person name="Nelson D.R."/>
            <person name="Li P."/>
            <person name="You F.M."/>
            <person name="Luo M.C."/>
            <person name="Dvorak J."/>
        </authorList>
    </citation>
    <scope>NUCLEOTIDE SEQUENCE [LARGE SCALE GENOMIC DNA]</scope>
    <source>
        <strain evidence="1">cv. AL8/78</strain>
    </source>
</reference>
<name>A0A453MXB5_AEGTS</name>
<evidence type="ECO:0000313" key="1">
    <source>
        <dbReference type="EnsemblPlants" id="AET6Gv20134100.1"/>
    </source>
</evidence>
<organism evidence="1 2">
    <name type="scientific">Aegilops tauschii subsp. strangulata</name>
    <name type="common">Goatgrass</name>
    <dbReference type="NCBI Taxonomy" id="200361"/>
    <lineage>
        <taxon>Eukaryota</taxon>
        <taxon>Viridiplantae</taxon>
        <taxon>Streptophyta</taxon>
        <taxon>Embryophyta</taxon>
        <taxon>Tracheophyta</taxon>
        <taxon>Spermatophyta</taxon>
        <taxon>Magnoliopsida</taxon>
        <taxon>Liliopsida</taxon>
        <taxon>Poales</taxon>
        <taxon>Poaceae</taxon>
        <taxon>BOP clade</taxon>
        <taxon>Pooideae</taxon>
        <taxon>Triticodae</taxon>
        <taxon>Triticeae</taxon>
        <taxon>Triticinae</taxon>
        <taxon>Aegilops</taxon>
    </lineage>
</organism>
<dbReference type="EnsemblPlants" id="AET6Gv20134100.1">
    <property type="protein sequence ID" value="AET6Gv20134100.1"/>
    <property type="gene ID" value="AET6Gv20134100"/>
</dbReference>
<dbReference type="Proteomes" id="UP000015105">
    <property type="component" value="Chromosome 6D"/>
</dbReference>
<reference evidence="1" key="4">
    <citation type="submission" date="2019-03" db="UniProtKB">
        <authorList>
            <consortium name="EnsemblPlants"/>
        </authorList>
    </citation>
    <scope>IDENTIFICATION</scope>
</reference>
<protein>
    <submittedName>
        <fullName evidence="1">Uncharacterized protein</fullName>
    </submittedName>
</protein>
<dbReference type="Gramene" id="AET6Gv20134100.1">
    <property type="protein sequence ID" value="AET6Gv20134100.1"/>
    <property type="gene ID" value="AET6Gv20134100"/>
</dbReference>
<accession>A0A453MXB5</accession>
<sequence length="125" mass="14607">SKINIWEDCLIPNSSSRKIITVRGNRVLTRVEELIDPITGAWDEDLIRDNLWHIDAERILQIPIHHQQTEDYIAWHLTKSGIFSVRSAYYRQWKDSYLTRTPSDGLSGSSSHPIWKKIWNLLLPA</sequence>
<dbReference type="AlphaFoldDB" id="A0A453MXB5"/>